<protein>
    <submittedName>
        <fullName evidence="8">MFS general substrate transporter</fullName>
    </submittedName>
</protein>
<feature type="region of interest" description="Disordered" evidence="6">
    <location>
        <begin position="25"/>
        <end position="57"/>
    </location>
</feature>
<evidence type="ECO:0000256" key="1">
    <source>
        <dbReference type="ARBA" id="ARBA00004141"/>
    </source>
</evidence>
<evidence type="ECO:0000256" key="3">
    <source>
        <dbReference type="ARBA" id="ARBA00022692"/>
    </source>
</evidence>
<dbReference type="PANTHER" id="PTHR43791">
    <property type="entry name" value="PERMEASE-RELATED"/>
    <property type="match status" value="1"/>
</dbReference>
<dbReference type="Gene3D" id="1.20.1250.20">
    <property type="entry name" value="MFS general substrate transporter like domains"/>
    <property type="match status" value="1"/>
</dbReference>
<evidence type="ECO:0000313" key="8">
    <source>
        <dbReference type="EMBL" id="PWZ00032.1"/>
    </source>
</evidence>
<dbReference type="GO" id="GO:0016020">
    <property type="term" value="C:membrane"/>
    <property type="evidence" value="ECO:0007669"/>
    <property type="project" value="UniProtKB-SubCell"/>
</dbReference>
<keyword evidence="4 7" id="KW-1133">Transmembrane helix</keyword>
<dbReference type="PANTHER" id="PTHR43791:SF36">
    <property type="entry name" value="TRANSPORTER, PUTATIVE (AFU_ORTHOLOGUE AFUA_6G08340)-RELATED"/>
    <property type="match status" value="1"/>
</dbReference>
<evidence type="ECO:0000313" key="9">
    <source>
        <dbReference type="Proteomes" id="UP000246740"/>
    </source>
</evidence>
<dbReference type="InParanoid" id="A0A317XPJ7"/>
<feature type="transmembrane region" description="Helical" evidence="7">
    <location>
        <begin position="531"/>
        <end position="549"/>
    </location>
</feature>
<keyword evidence="2" id="KW-0813">Transport</keyword>
<evidence type="ECO:0000256" key="7">
    <source>
        <dbReference type="SAM" id="Phobius"/>
    </source>
</evidence>
<keyword evidence="9" id="KW-1185">Reference proteome</keyword>
<proteinExistence type="predicted"/>
<feature type="transmembrane region" description="Helical" evidence="7">
    <location>
        <begin position="154"/>
        <end position="174"/>
    </location>
</feature>
<feature type="transmembrane region" description="Helical" evidence="7">
    <location>
        <begin position="561"/>
        <end position="584"/>
    </location>
</feature>
<dbReference type="InterPro" id="IPR011701">
    <property type="entry name" value="MFS"/>
</dbReference>
<feature type="transmembrane region" description="Helical" evidence="7">
    <location>
        <begin position="386"/>
        <end position="406"/>
    </location>
</feature>
<name>A0A317XPJ7_9BASI</name>
<feature type="region of interest" description="Disordered" evidence="6">
    <location>
        <begin position="120"/>
        <end position="147"/>
    </location>
</feature>
<accession>A0A317XPJ7</accession>
<sequence length="590" mass="62150">MSVKRKSTPVIPMLVVQSPMTPICTRSTSHVSCDSKATSSFKSKPESSLGTPGEVENDGLGYLPDLSVLPPSSMSRSEAFGHHALPVNHTNNHNNNNNKNNNSFKGMIISPPMTLISIPSLSDDKKPPLSPTSFLSTPEKKDRLSPRSKEHLKLGASLVLPLSLVYVFSTYVAYNNLGIIKSIVQAEGLDFDYNGSRWRGLQMSYWLGAVGGGVPVAMTIGRVGHKPSLAVALFCVGMLNIFGAVARGFAGLVVVRMLMGAIGGAILPSTTLMLLGLFGPGFLVLPLAVIVSGGPGLGSLGTLVAGKLSTVAEIGSVKGWRCVLLVEGFIMIGAAGIAYLSHPPRSKLLPSSTAMGVQHRQISSSSSNSNANSTGALRPNRPLPTVLLCGAALVAAFTIGFLSATLSSQIPESGLVPYTREHNWDIPVNSVSSLSMQLLAWASYLWPRISPRLILASSLATLLATILFDASSPSSSSSHPLPGLAYLARILIEAGTQCQIPLLLAMFVSNPWSSSSASPNSANPKEEIPRPSFLAASAFAVGLCLGNAAREWLPLLSDPDILGLLVSLPLVATINTALSLALFFHYRRGV</sequence>
<evidence type="ECO:0000256" key="5">
    <source>
        <dbReference type="ARBA" id="ARBA00023136"/>
    </source>
</evidence>
<feature type="transmembrane region" description="Helical" evidence="7">
    <location>
        <begin position="282"/>
        <end position="306"/>
    </location>
</feature>
<dbReference type="SUPFAM" id="SSF103473">
    <property type="entry name" value="MFS general substrate transporter"/>
    <property type="match status" value="1"/>
</dbReference>
<feature type="compositionally biased region" description="Polar residues" evidence="6">
    <location>
        <begin position="25"/>
        <end position="50"/>
    </location>
</feature>
<dbReference type="OrthoDB" id="6730379at2759"/>
<dbReference type="STRING" id="1882483.A0A317XPJ7"/>
<dbReference type="AlphaFoldDB" id="A0A317XPJ7"/>
<dbReference type="Pfam" id="PF07690">
    <property type="entry name" value="MFS_1"/>
    <property type="match status" value="1"/>
</dbReference>
<dbReference type="InterPro" id="IPR036259">
    <property type="entry name" value="MFS_trans_sf"/>
</dbReference>
<feature type="compositionally biased region" description="Basic and acidic residues" evidence="6">
    <location>
        <begin position="138"/>
        <end position="147"/>
    </location>
</feature>
<feature type="transmembrane region" description="Helical" evidence="7">
    <location>
        <begin position="203"/>
        <end position="221"/>
    </location>
</feature>
<evidence type="ECO:0000256" key="2">
    <source>
        <dbReference type="ARBA" id="ARBA00022448"/>
    </source>
</evidence>
<comment type="subcellular location">
    <subcellularLocation>
        <location evidence="1">Membrane</location>
        <topology evidence="1">Multi-pass membrane protein</topology>
    </subcellularLocation>
</comment>
<evidence type="ECO:0000256" key="6">
    <source>
        <dbReference type="SAM" id="MobiDB-lite"/>
    </source>
</evidence>
<feature type="transmembrane region" description="Helical" evidence="7">
    <location>
        <begin position="228"/>
        <end position="246"/>
    </location>
</feature>
<dbReference type="GO" id="GO:0022857">
    <property type="term" value="F:transmembrane transporter activity"/>
    <property type="evidence" value="ECO:0007669"/>
    <property type="project" value="InterPro"/>
</dbReference>
<dbReference type="Proteomes" id="UP000246740">
    <property type="component" value="Unassembled WGS sequence"/>
</dbReference>
<dbReference type="EMBL" id="KZ819193">
    <property type="protein sequence ID" value="PWZ00032.1"/>
    <property type="molecule type" value="Genomic_DNA"/>
</dbReference>
<organism evidence="8 9">
    <name type="scientific">Testicularia cyperi</name>
    <dbReference type="NCBI Taxonomy" id="1882483"/>
    <lineage>
        <taxon>Eukaryota</taxon>
        <taxon>Fungi</taxon>
        <taxon>Dikarya</taxon>
        <taxon>Basidiomycota</taxon>
        <taxon>Ustilaginomycotina</taxon>
        <taxon>Ustilaginomycetes</taxon>
        <taxon>Ustilaginales</taxon>
        <taxon>Anthracoideaceae</taxon>
        <taxon>Testicularia</taxon>
    </lineage>
</organism>
<gene>
    <name evidence="8" type="ORF">BCV70DRAFT_217069</name>
</gene>
<keyword evidence="5 7" id="KW-0472">Membrane</keyword>
<feature type="transmembrane region" description="Helical" evidence="7">
    <location>
        <begin position="318"/>
        <end position="340"/>
    </location>
</feature>
<reference evidence="8 9" key="1">
    <citation type="journal article" date="2018" name="Mol. Biol. Evol.">
        <title>Broad Genomic Sampling Reveals a Smut Pathogenic Ancestry of the Fungal Clade Ustilaginomycotina.</title>
        <authorList>
            <person name="Kijpornyongpan T."/>
            <person name="Mondo S.J."/>
            <person name="Barry K."/>
            <person name="Sandor L."/>
            <person name="Lee J."/>
            <person name="Lipzen A."/>
            <person name="Pangilinan J."/>
            <person name="LaButti K."/>
            <person name="Hainaut M."/>
            <person name="Henrissat B."/>
            <person name="Grigoriev I.V."/>
            <person name="Spatafora J.W."/>
            <person name="Aime M.C."/>
        </authorList>
    </citation>
    <scope>NUCLEOTIDE SEQUENCE [LARGE SCALE GENOMIC DNA]</scope>
    <source>
        <strain evidence="8 9">MCA 3645</strain>
    </source>
</reference>
<keyword evidence="3 7" id="KW-0812">Transmembrane</keyword>
<feature type="transmembrane region" description="Helical" evidence="7">
    <location>
        <begin position="252"/>
        <end position="275"/>
    </location>
</feature>
<evidence type="ECO:0000256" key="4">
    <source>
        <dbReference type="ARBA" id="ARBA00022989"/>
    </source>
</evidence>